<evidence type="ECO:0000259" key="1">
    <source>
        <dbReference type="Pfam" id="PF00149"/>
    </source>
</evidence>
<dbReference type="PANTHER" id="PTHR31302">
    <property type="entry name" value="TRANSMEMBRANE PROTEIN WITH METALLOPHOSPHOESTERASE DOMAIN-RELATED"/>
    <property type="match status" value="1"/>
</dbReference>
<dbReference type="OrthoDB" id="8610138at2"/>
<name>A0A8J6PGH6_9FIRM</name>
<dbReference type="PIRSF" id="PIRSF033094">
    <property type="entry name" value="Pesterase_CT488"/>
    <property type="match status" value="1"/>
</dbReference>
<dbReference type="InterPro" id="IPR014578">
    <property type="entry name" value="Pesterase_CT488"/>
</dbReference>
<dbReference type="Pfam" id="PF00149">
    <property type="entry name" value="Metallophos"/>
    <property type="match status" value="1"/>
</dbReference>
<dbReference type="Proteomes" id="UP000632659">
    <property type="component" value="Unassembled WGS sequence"/>
</dbReference>
<comment type="caution">
    <text evidence="2">The sequence shown here is derived from an EMBL/GenBank/DDBJ whole genome shotgun (WGS) entry which is preliminary data.</text>
</comment>
<dbReference type="InterPro" id="IPR004843">
    <property type="entry name" value="Calcineurin-like_PHP"/>
</dbReference>
<evidence type="ECO:0000313" key="2">
    <source>
        <dbReference type="EMBL" id="MBC8611552.1"/>
    </source>
</evidence>
<reference evidence="2" key="1">
    <citation type="submission" date="2020-08" db="EMBL/GenBank/DDBJ databases">
        <title>Genome public.</title>
        <authorList>
            <person name="Liu C."/>
            <person name="Sun Q."/>
        </authorList>
    </citation>
    <scope>NUCLEOTIDE SEQUENCE</scope>
    <source>
        <strain evidence="2">NSJ-15</strain>
    </source>
</reference>
<organism evidence="2 3">
    <name type="scientific">Massiliimalia timonensis</name>
    <dbReference type="NCBI Taxonomy" id="1987501"/>
    <lineage>
        <taxon>Bacteria</taxon>
        <taxon>Bacillati</taxon>
        <taxon>Bacillota</taxon>
        <taxon>Clostridia</taxon>
        <taxon>Eubacteriales</taxon>
        <taxon>Oscillospiraceae</taxon>
        <taxon>Massiliimalia</taxon>
    </lineage>
</organism>
<dbReference type="EMBL" id="JACRTL010000006">
    <property type="protein sequence ID" value="MBC8611552.1"/>
    <property type="molecule type" value="Genomic_DNA"/>
</dbReference>
<accession>A0A8J6PGH6</accession>
<dbReference type="InterPro" id="IPR029052">
    <property type="entry name" value="Metallo-depent_PP-like"/>
</dbReference>
<proteinExistence type="predicted"/>
<sequence length="228" mass="26114">MSLFTIGDLHLSLGTDKPMDIFPGWENYIELIKTAWNQTVKPEDTVVVAGDISWAMSLEECDADFSFIHRLNGKKILMKGNHDYWFSTKTKVEQYLEQKGFDSIRILFNNAYEYDGYSLCGTRGWINEQGEAVDKKVLNREAGRLRLSLEAGKKIGKPPIAFLHYPPIYGSNECWEILEVLLEYGVKQCYYGHIHGRSAQYAINGERKGIDFRLVSCDQVNFTPVQIL</sequence>
<dbReference type="Gene3D" id="3.60.21.10">
    <property type="match status" value="1"/>
</dbReference>
<protein>
    <submittedName>
        <fullName evidence="2">Metallophosphoesterase</fullName>
    </submittedName>
</protein>
<dbReference type="SUPFAM" id="SSF56300">
    <property type="entry name" value="Metallo-dependent phosphatases"/>
    <property type="match status" value="1"/>
</dbReference>
<feature type="domain" description="Calcineurin-like phosphoesterase" evidence="1">
    <location>
        <begin position="5"/>
        <end position="196"/>
    </location>
</feature>
<gene>
    <name evidence="2" type="ORF">H8702_10635</name>
</gene>
<dbReference type="AlphaFoldDB" id="A0A8J6PGH6"/>
<dbReference type="RefSeq" id="WP_093987746.1">
    <property type="nucleotide sequence ID" value="NZ_FYDD01000002.1"/>
</dbReference>
<keyword evidence="3" id="KW-1185">Reference proteome</keyword>
<dbReference type="PANTHER" id="PTHR31302:SF22">
    <property type="entry name" value="PHOSPHOESTERASE"/>
    <property type="match status" value="1"/>
</dbReference>
<dbReference type="InterPro" id="IPR051158">
    <property type="entry name" value="Metallophosphoesterase_sf"/>
</dbReference>
<evidence type="ECO:0000313" key="3">
    <source>
        <dbReference type="Proteomes" id="UP000632659"/>
    </source>
</evidence>
<dbReference type="GO" id="GO:0016787">
    <property type="term" value="F:hydrolase activity"/>
    <property type="evidence" value="ECO:0007669"/>
    <property type="project" value="InterPro"/>
</dbReference>